<name>A0A6J5RVT4_9CAUD</name>
<dbReference type="EMBL" id="LR797240">
    <property type="protein sequence ID" value="CAB4196395.1"/>
    <property type="molecule type" value="Genomic_DNA"/>
</dbReference>
<dbReference type="EMBL" id="LR796845">
    <property type="protein sequence ID" value="CAB4169695.1"/>
    <property type="molecule type" value="Genomic_DNA"/>
</dbReference>
<accession>A0A6J5RVT4</accession>
<dbReference type="EMBL" id="LR796438">
    <property type="protein sequence ID" value="CAB4143849.1"/>
    <property type="molecule type" value="Genomic_DNA"/>
</dbReference>
<evidence type="ECO:0000313" key="3">
    <source>
        <dbReference type="EMBL" id="CAB4196395.1"/>
    </source>
</evidence>
<gene>
    <name evidence="3" type="ORF">UFOVP1296_90</name>
    <name evidence="1" type="ORF">UFOVP471_3</name>
    <name evidence="2" type="ORF">UFOVP890_90</name>
</gene>
<reference evidence="3" key="1">
    <citation type="submission" date="2020-05" db="EMBL/GenBank/DDBJ databases">
        <authorList>
            <person name="Chiriac C."/>
            <person name="Salcher M."/>
            <person name="Ghai R."/>
            <person name="Kavagutti S V."/>
        </authorList>
    </citation>
    <scope>NUCLEOTIDE SEQUENCE</scope>
</reference>
<proteinExistence type="predicted"/>
<organism evidence="3">
    <name type="scientific">uncultured Caudovirales phage</name>
    <dbReference type="NCBI Taxonomy" id="2100421"/>
    <lineage>
        <taxon>Viruses</taxon>
        <taxon>Duplodnaviria</taxon>
        <taxon>Heunggongvirae</taxon>
        <taxon>Uroviricota</taxon>
        <taxon>Caudoviricetes</taxon>
        <taxon>Peduoviridae</taxon>
        <taxon>Maltschvirus</taxon>
        <taxon>Maltschvirus maltsch</taxon>
    </lineage>
</organism>
<protein>
    <submittedName>
        <fullName evidence="3">Uncharacterized protein</fullName>
    </submittedName>
</protein>
<evidence type="ECO:0000313" key="1">
    <source>
        <dbReference type="EMBL" id="CAB4143849.1"/>
    </source>
</evidence>
<sequence length="68" mass="7491">MAEPIMFAQPLDEPVSALYMPHPSIQVQCTLVGIIGTPESVWASVEANGEQTLVPIHQVFINEEKETQ</sequence>
<evidence type="ECO:0000313" key="2">
    <source>
        <dbReference type="EMBL" id="CAB4169695.1"/>
    </source>
</evidence>